<feature type="compositionally biased region" description="Acidic residues" evidence="1">
    <location>
        <begin position="387"/>
        <end position="401"/>
    </location>
</feature>
<name>A0A383XRF1_9GAMM</name>
<comment type="caution">
    <text evidence="2">The sequence shown here is derived from an EMBL/GenBank/DDBJ whole genome shotgun (WGS) entry which is preliminary data.</text>
</comment>
<feature type="compositionally biased region" description="Acidic residues" evidence="1">
    <location>
        <begin position="433"/>
        <end position="449"/>
    </location>
</feature>
<dbReference type="Gene3D" id="3.90.10.10">
    <property type="entry name" value="Cytochrome C3"/>
    <property type="match status" value="2"/>
</dbReference>
<keyword evidence="3" id="KW-1185">Reference proteome</keyword>
<organism evidence="2 3">
    <name type="scientific">Abyssibacter profundi</name>
    <dbReference type="NCBI Taxonomy" id="2182787"/>
    <lineage>
        <taxon>Bacteria</taxon>
        <taxon>Pseudomonadati</taxon>
        <taxon>Pseudomonadota</taxon>
        <taxon>Gammaproteobacteria</taxon>
        <taxon>Chromatiales</taxon>
        <taxon>Oceanococcaceae</taxon>
        <taxon>Abyssibacter</taxon>
    </lineage>
</organism>
<evidence type="ECO:0000256" key="1">
    <source>
        <dbReference type="SAM" id="MobiDB-lite"/>
    </source>
</evidence>
<reference evidence="2 3" key="1">
    <citation type="submission" date="2018-05" db="EMBL/GenBank/DDBJ databases">
        <title>Abyssibacter profundi OUC007T gen. nov., sp. nov, a marine bacterium isolated from seawater of the Mariana Trench.</title>
        <authorList>
            <person name="Zhou S."/>
        </authorList>
    </citation>
    <scope>NUCLEOTIDE SEQUENCE [LARGE SCALE GENOMIC DNA]</scope>
    <source>
        <strain evidence="2 3">OUC007</strain>
    </source>
</reference>
<dbReference type="SUPFAM" id="SSF48695">
    <property type="entry name" value="Multiheme cytochromes"/>
    <property type="match status" value="2"/>
</dbReference>
<dbReference type="CDD" id="cd08168">
    <property type="entry name" value="Cytochrom_C3"/>
    <property type="match status" value="2"/>
</dbReference>
<dbReference type="Gene3D" id="1.10.1130.10">
    <property type="entry name" value="Flavocytochrome C3, Chain A"/>
    <property type="match status" value="1"/>
</dbReference>
<evidence type="ECO:0000313" key="2">
    <source>
        <dbReference type="EMBL" id="PWN55205.1"/>
    </source>
</evidence>
<evidence type="ECO:0000313" key="3">
    <source>
        <dbReference type="Proteomes" id="UP000251800"/>
    </source>
</evidence>
<dbReference type="InterPro" id="IPR036280">
    <property type="entry name" value="Multihaem_cyt_sf"/>
</dbReference>
<dbReference type="AlphaFoldDB" id="A0A383XRF1"/>
<accession>A0A383XRF1</accession>
<sequence length="631" mass="67637">MGLVLLGLAGQWAGELVEPGHLSAAHSTVQACSDCHTTAGDEAGGWLQAAWNGGADMPVGGEHACLNCHDLGETPQAPHGLTALPVGEPGDRLGPWSVELNRAIWGTPDAPIACGACHQEHQGATADLTAVEAGQCQVCHSQRFPHFGDGHPEFSDYPYDRRTRIVFDHASHLGKHFADEAEAAPASCSGCHVPAEDGRTMRVRAFDTSCGDCHAGDIAGDSQAGARGLAVLAVPGFDLTLVEQIGQWPAFADGELPPMNQWLLAAVPNYAELQARLEDVDLLDLESATASQRDAASELAWHFKHLIHDLQQRGSAEFIERLEASQQAPLDTTAQRRLSGLLPIGLIDAAQQRWFPDLASEVAAHQGGEPPATTALRPEPADTPEATSDDDGLDDFDALFGGGDDDESLGDLFADDAGADEDLFGGDLFAGGDDIDPFAEPEPTPEPESEPGLSPEERMALGGWYLDDFVLRYRPAGHADPVLRAWTDLAAGQAGGDWMDPRQPGMCLQCHSVERDGPEAPRQVQWQPRQVSAQLRQFTEFDHAAHFSLLGDAGCRTCHEVAPDAAYAESFETLNPHDFASNFQPLEQAVCLECHQPDRAGDDCTQCHRYHVGEFEATLPPTQMSALPARP</sequence>
<gene>
    <name evidence="2" type="ORF">DEH80_13345</name>
</gene>
<protein>
    <recommendedName>
        <fullName evidence="4">Cytochrome c7-like domain-containing protein</fullName>
    </recommendedName>
</protein>
<feature type="region of interest" description="Disordered" evidence="1">
    <location>
        <begin position="363"/>
        <end position="401"/>
    </location>
</feature>
<dbReference type="EMBL" id="QEQK01000012">
    <property type="protein sequence ID" value="PWN55205.1"/>
    <property type="molecule type" value="Genomic_DNA"/>
</dbReference>
<proteinExistence type="predicted"/>
<evidence type="ECO:0008006" key="4">
    <source>
        <dbReference type="Google" id="ProtNLM"/>
    </source>
</evidence>
<dbReference type="Proteomes" id="UP000251800">
    <property type="component" value="Unassembled WGS sequence"/>
</dbReference>
<feature type="region of interest" description="Disordered" evidence="1">
    <location>
        <begin position="423"/>
        <end position="456"/>
    </location>
</feature>